<organism evidence="2 3">
    <name type="scientific">Necator americanus</name>
    <name type="common">Human hookworm</name>
    <dbReference type="NCBI Taxonomy" id="51031"/>
    <lineage>
        <taxon>Eukaryota</taxon>
        <taxon>Metazoa</taxon>
        <taxon>Ecdysozoa</taxon>
        <taxon>Nematoda</taxon>
        <taxon>Chromadorea</taxon>
        <taxon>Rhabditida</taxon>
        <taxon>Rhabditina</taxon>
        <taxon>Rhabditomorpha</taxon>
        <taxon>Strongyloidea</taxon>
        <taxon>Ancylostomatidae</taxon>
        <taxon>Bunostominae</taxon>
        <taxon>Necator</taxon>
    </lineage>
</organism>
<dbReference type="GO" id="GO:0097500">
    <property type="term" value="P:receptor localization to non-motile cilium"/>
    <property type="evidence" value="ECO:0007669"/>
    <property type="project" value="TreeGrafter"/>
</dbReference>
<dbReference type="Proteomes" id="UP000053676">
    <property type="component" value="Unassembled WGS sequence"/>
</dbReference>
<evidence type="ECO:0000313" key="2">
    <source>
        <dbReference type="EMBL" id="ETN83428.1"/>
    </source>
</evidence>
<dbReference type="InterPro" id="IPR028233">
    <property type="entry name" value="BBIP10"/>
</dbReference>
<dbReference type="Pfam" id="PF14777">
    <property type="entry name" value="BBIP10"/>
    <property type="match status" value="1"/>
</dbReference>
<dbReference type="KEGG" id="nai:NECAME_07383"/>
<dbReference type="PANTHER" id="PTHR28596">
    <property type="entry name" value="BBSOME-INTERACTING PROTEIN 1"/>
    <property type="match status" value="1"/>
</dbReference>
<evidence type="ECO:0000256" key="1">
    <source>
        <dbReference type="SAM" id="MobiDB-lite"/>
    </source>
</evidence>
<dbReference type="GO" id="GO:0060271">
    <property type="term" value="P:cilium assembly"/>
    <property type="evidence" value="ECO:0007669"/>
    <property type="project" value="InterPro"/>
</dbReference>
<accession>W2TNS3</accession>
<feature type="region of interest" description="Disordered" evidence="1">
    <location>
        <begin position="98"/>
        <end position="126"/>
    </location>
</feature>
<dbReference type="PANTHER" id="PTHR28596:SF1">
    <property type="entry name" value="BBSOME-INTERACTING PROTEIN 1"/>
    <property type="match status" value="1"/>
</dbReference>
<reference evidence="3" key="1">
    <citation type="journal article" date="2014" name="Nat. Genet.">
        <title>Genome of the human hookworm Necator americanus.</title>
        <authorList>
            <person name="Tang Y.T."/>
            <person name="Gao X."/>
            <person name="Rosa B.A."/>
            <person name="Abubucker S."/>
            <person name="Hallsworth-Pepin K."/>
            <person name="Martin J."/>
            <person name="Tyagi R."/>
            <person name="Heizer E."/>
            <person name="Zhang X."/>
            <person name="Bhonagiri-Palsikar V."/>
            <person name="Minx P."/>
            <person name="Warren W.C."/>
            <person name="Wang Q."/>
            <person name="Zhan B."/>
            <person name="Hotez P.J."/>
            <person name="Sternberg P.W."/>
            <person name="Dougall A."/>
            <person name="Gaze S.T."/>
            <person name="Mulvenna J."/>
            <person name="Sotillo J."/>
            <person name="Ranganathan S."/>
            <person name="Rabelo E.M."/>
            <person name="Wilson R.K."/>
            <person name="Felgner P.L."/>
            <person name="Bethony J."/>
            <person name="Hawdon J.M."/>
            <person name="Gasser R.B."/>
            <person name="Loukas A."/>
            <person name="Mitreva M."/>
        </authorList>
    </citation>
    <scope>NUCLEOTIDE SEQUENCE [LARGE SCALE GENOMIC DNA]</scope>
</reference>
<dbReference type="OrthoDB" id="2154978at2759"/>
<dbReference type="GO" id="GO:0034464">
    <property type="term" value="C:BBSome"/>
    <property type="evidence" value="ECO:0007669"/>
    <property type="project" value="InterPro"/>
</dbReference>
<dbReference type="CTD" id="25347413"/>
<keyword evidence="3" id="KW-1185">Reference proteome</keyword>
<protein>
    <submittedName>
        <fullName evidence="2">Uncharacterized protein</fullName>
    </submittedName>
</protein>
<dbReference type="AlphaFoldDB" id="W2TNS3"/>
<dbReference type="STRING" id="51031.W2TNS3"/>
<evidence type="ECO:0000313" key="3">
    <source>
        <dbReference type="Proteomes" id="UP000053676"/>
    </source>
</evidence>
<dbReference type="GeneID" id="25347413"/>
<name>W2TNS3_NECAM</name>
<gene>
    <name evidence="2" type="ORF">NECAME_07383</name>
</gene>
<sequence>MSYAESIRVKRQFLLKEIVNRKTQELVLRYPFPPSLKLSPSPGTGVCFPMSSLRETLSAADAFLFKDEAMTPIFCKPKLLPLKTITTQKLDAMQKEAKARAKAAEAPPEPVPLGETKTDIWTADDD</sequence>
<dbReference type="EMBL" id="KI658197">
    <property type="protein sequence ID" value="ETN83428.1"/>
    <property type="molecule type" value="Genomic_DNA"/>
</dbReference>
<proteinExistence type="predicted"/>